<sequence length="419" mass="42978">MLTVMTPEELLTLIANTFAPLDRPPETVGLDRALGRVLAREIRAAQFVPGFDRSTVDGYALRGADTFGCSESIPALLICTGAVEMGKEPAFAVGPGQCAAIPTGGALPKGADAVQMVEHTEDYGGGEIGIVKSVPPGANLIFKGDDVKPGDLVLRKGRRLEPQDIGALAALGVTQVPVVPRLRVGIISTGDELVPPEQDPGPGQVRDVNGPLVAALLAQAGAEAVPLGIVPDREELLREAVEEALAACDCVVLSGGSSVGEKDAAYRIMASLGEVLCHGVAMKPGKPTLLGRAGGKPILGLPGHPVAAPVYRKTLSHPPAGPAGGADLEGADGVRQAGPDRPRQPRQGPVHRRHPGGEARRAMGPAHLGQVGAHHHPGRSGRLLLRPPGPGGHPGGGTCGGVPLRVVLYQEALLCPLPI</sequence>
<dbReference type="InterPro" id="IPR036135">
    <property type="entry name" value="MoeA_linker/N_sf"/>
</dbReference>
<evidence type="ECO:0000256" key="8">
    <source>
        <dbReference type="SAM" id="MobiDB-lite"/>
    </source>
</evidence>
<organism evidence="10 11">
    <name type="scientific">Candidatus Flavonifractor intestinigallinarum</name>
    <dbReference type="NCBI Taxonomy" id="2838586"/>
    <lineage>
        <taxon>Bacteria</taxon>
        <taxon>Bacillati</taxon>
        <taxon>Bacillota</taxon>
        <taxon>Clostridia</taxon>
        <taxon>Eubacteriales</taxon>
        <taxon>Oscillospiraceae</taxon>
        <taxon>Flavonifractor</taxon>
    </lineage>
</organism>
<comment type="caution">
    <text evidence="10">The sequence shown here is derived from an EMBL/GenBank/DDBJ whole genome shotgun (WGS) entry which is preliminary data.</text>
</comment>
<keyword evidence="7" id="KW-0808">Transferase</keyword>
<evidence type="ECO:0000256" key="4">
    <source>
        <dbReference type="ARBA" id="ARBA00021108"/>
    </source>
</evidence>
<evidence type="ECO:0000259" key="9">
    <source>
        <dbReference type="SMART" id="SM00852"/>
    </source>
</evidence>
<dbReference type="Gene3D" id="3.40.980.10">
    <property type="entry name" value="MoaB/Mog-like domain"/>
    <property type="match status" value="1"/>
</dbReference>
<evidence type="ECO:0000256" key="2">
    <source>
        <dbReference type="ARBA" id="ARBA00010763"/>
    </source>
</evidence>
<proteinExistence type="inferred from homology"/>
<dbReference type="EMBL" id="DWXO01000081">
    <property type="protein sequence ID" value="HJB81029.1"/>
    <property type="molecule type" value="Genomic_DNA"/>
</dbReference>
<dbReference type="Gene3D" id="3.90.105.10">
    <property type="entry name" value="Molybdopterin biosynthesis moea protein, domain 2"/>
    <property type="match status" value="1"/>
</dbReference>
<dbReference type="SMART" id="SM00852">
    <property type="entry name" value="MoCF_biosynth"/>
    <property type="match status" value="1"/>
</dbReference>
<dbReference type="GO" id="GO:0061599">
    <property type="term" value="F:molybdopterin molybdotransferase activity"/>
    <property type="evidence" value="ECO:0007669"/>
    <property type="project" value="UniProtKB-UniRule"/>
</dbReference>
<comment type="function">
    <text evidence="1 7">Catalyzes the insertion of molybdate into adenylated molybdopterin with the concomitant release of AMP.</text>
</comment>
<dbReference type="Proteomes" id="UP000823921">
    <property type="component" value="Unassembled WGS sequence"/>
</dbReference>
<evidence type="ECO:0000313" key="10">
    <source>
        <dbReference type="EMBL" id="HJB81029.1"/>
    </source>
</evidence>
<dbReference type="NCBIfam" id="TIGR00177">
    <property type="entry name" value="molyb_syn"/>
    <property type="match status" value="1"/>
</dbReference>
<keyword evidence="7" id="KW-0501">Molybdenum cofactor biosynthesis</keyword>
<dbReference type="GO" id="GO:0046872">
    <property type="term" value="F:metal ion binding"/>
    <property type="evidence" value="ECO:0007669"/>
    <property type="project" value="UniProtKB-UniRule"/>
</dbReference>
<dbReference type="Gene3D" id="2.170.190.11">
    <property type="entry name" value="Molybdopterin biosynthesis moea protein, domain 3"/>
    <property type="match status" value="1"/>
</dbReference>
<evidence type="ECO:0000256" key="5">
    <source>
        <dbReference type="ARBA" id="ARBA00022505"/>
    </source>
</evidence>
<comment type="pathway">
    <text evidence="7">Cofactor biosynthesis; molybdopterin biosynthesis.</text>
</comment>
<dbReference type="InterPro" id="IPR036425">
    <property type="entry name" value="MoaB/Mog-like_dom_sf"/>
</dbReference>
<dbReference type="GO" id="GO:0005737">
    <property type="term" value="C:cytoplasm"/>
    <property type="evidence" value="ECO:0007669"/>
    <property type="project" value="TreeGrafter"/>
</dbReference>
<evidence type="ECO:0000313" key="11">
    <source>
        <dbReference type="Proteomes" id="UP000823921"/>
    </source>
</evidence>
<evidence type="ECO:0000256" key="1">
    <source>
        <dbReference type="ARBA" id="ARBA00002901"/>
    </source>
</evidence>
<dbReference type="InterPro" id="IPR005110">
    <property type="entry name" value="MoeA_linker/N"/>
</dbReference>
<keyword evidence="5 7" id="KW-0500">Molybdenum</keyword>
<dbReference type="InterPro" id="IPR038987">
    <property type="entry name" value="MoeA-like"/>
</dbReference>
<dbReference type="NCBIfam" id="NF045515">
    <property type="entry name" value="Glp_gephyrin"/>
    <property type="match status" value="1"/>
</dbReference>
<feature type="region of interest" description="Disordered" evidence="8">
    <location>
        <begin position="312"/>
        <end position="397"/>
    </location>
</feature>
<dbReference type="GO" id="GO:0006777">
    <property type="term" value="P:Mo-molybdopterin cofactor biosynthetic process"/>
    <property type="evidence" value="ECO:0007669"/>
    <property type="project" value="UniProtKB-UniRule"/>
</dbReference>
<dbReference type="InterPro" id="IPR001453">
    <property type="entry name" value="MoaB/Mog_dom"/>
</dbReference>
<gene>
    <name evidence="10" type="ORF">H9712_08585</name>
</gene>
<name>A0A9D2MP05_9FIRM</name>
<dbReference type="Pfam" id="PF03453">
    <property type="entry name" value="MoeA_N"/>
    <property type="match status" value="1"/>
</dbReference>
<dbReference type="Pfam" id="PF00994">
    <property type="entry name" value="MoCF_biosynth"/>
    <property type="match status" value="1"/>
</dbReference>
<dbReference type="SUPFAM" id="SSF53218">
    <property type="entry name" value="Molybdenum cofactor biosynthesis proteins"/>
    <property type="match status" value="1"/>
</dbReference>
<comment type="catalytic activity">
    <reaction evidence="6">
        <text>adenylyl-molybdopterin + molybdate = Mo-molybdopterin + AMP + H(+)</text>
        <dbReference type="Rhea" id="RHEA:35047"/>
        <dbReference type="ChEBI" id="CHEBI:15378"/>
        <dbReference type="ChEBI" id="CHEBI:36264"/>
        <dbReference type="ChEBI" id="CHEBI:62727"/>
        <dbReference type="ChEBI" id="CHEBI:71302"/>
        <dbReference type="ChEBI" id="CHEBI:456215"/>
        <dbReference type="EC" id="2.10.1.1"/>
    </reaction>
</comment>
<comment type="similarity">
    <text evidence="2 7">Belongs to the MoeA family.</text>
</comment>
<keyword evidence="7" id="KW-0460">Magnesium</keyword>
<dbReference type="SUPFAM" id="SSF63882">
    <property type="entry name" value="MoeA N-terminal region -like"/>
    <property type="match status" value="1"/>
</dbReference>
<evidence type="ECO:0000256" key="7">
    <source>
        <dbReference type="RuleBase" id="RU365090"/>
    </source>
</evidence>
<comment type="cofactor">
    <cofactor evidence="7">
        <name>Mg(2+)</name>
        <dbReference type="ChEBI" id="CHEBI:18420"/>
    </cofactor>
</comment>
<reference evidence="10" key="2">
    <citation type="submission" date="2021-04" db="EMBL/GenBank/DDBJ databases">
        <authorList>
            <person name="Gilroy R."/>
        </authorList>
    </citation>
    <scope>NUCLEOTIDE SEQUENCE</scope>
    <source>
        <strain evidence="10">CHK192-8294</strain>
    </source>
</reference>
<accession>A0A9D2MP05</accession>
<keyword evidence="7" id="KW-0479">Metal-binding</keyword>
<reference evidence="10" key="1">
    <citation type="journal article" date="2021" name="PeerJ">
        <title>Extensive microbial diversity within the chicken gut microbiome revealed by metagenomics and culture.</title>
        <authorList>
            <person name="Gilroy R."/>
            <person name="Ravi A."/>
            <person name="Getino M."/>
            <person name="Pursley I."/>
            <person name="Horton D.L."/>
            <person name="Alikhan N.F."/>
            <person name="Baker D."/>
            <person name="Gharbi K."/>
            <person name="Hall N."/>
            <person name="Watson M."/>
            <person name="Adriaenssens E.M."/>
            <person name="Foster-Nyarko E."/>
            <person name="Jarju S."/>
            <person name="Secka A."/>
            <person name="Antonio M."/>
            <person name="Oren A."/>
            <person name="Chaudhuri R.R."/>
            <person name="La Ragione R."/>
            <person name="Hildebrand F."/>
            <person name="Pallen M.J."/>
        </authorList>
    </citation>
    <scope>NUCLEOTIDE SEQUENCE</scope>
    <source>
        <strain evidence="10">CHK192-8294</strain>
    </source>
</reference>
<dbReference type="PANTHER" id="PTHR10192:SF5">
    <property type="entry name" value="GEPHYRIN"/>
    <property type="match status" value="1"/>
</dbReference>
<protein>
    <recommendedName>
        <fullName evidence="4 7">Molybdopterin molybdenumtransferase</fullName>
        <ecNumber evidence="3 7">2.10.1.1</ecNumber>
    </recommendedName>
</protein>
<evidence type="ECO:0000256" key="6">
    <source>
        <dbReference type="ARBA" id="ARBA00047317"/>
    </source>
</evidence>
<feature type="domain" description="MoaB/Mog" evidence="9">
    <location>
        <begin position="185"/>
        <end position="323"/>
    </location>
</feature>
<dbReference type="CDD" id="cd00887">
    <property type="entry name" value="MoeA"/>
    <property type="match status" value="1"/>
</dbReference>
<dbReference type="PANTHER" id="PTHR10192">
    <property type="entry name" value="MOLYBDOPTERIN BIOSYNTHESIS PROTEIN"/>
    <property type="match status" value="1"/>
</dbReference>
<dbReference type="AlphaFoldDB" id="A0A9D2MP05"/>
<dbReference type="EC" id="2.10.1.1" evidence="3 7"/>
<evidence type="ECO:0000256" key="3">
    <source>
        <dbReference type="ARBA" id="ARBA00013269"/>
    </source>
</evidence>